<keyword evidence="3" id="KW-1185">Reference proteome</keyword>
<dbReference type="Proteomes" id="UP001164790">
    <property type="component" value="Chromosome"/>
</dbReference>
<feature type="transmembrane region" description="Helical" evidence="1">
    <location>
        <begin position="16"/>
        <end position="36"/>
    </location>
</feature>
<organism evidence="2 3">
    <name type="scientific">Lacticaseibacillus chiayiensis</name>
    <dbReference type="NCBI Taxonomy" id="2100821"/>
    <lineage>
        <taxon>Bacteria</taxon>
        <taxon>Bacillati</taxon>
        <taxon>Bacillota</taxon>
        <taxon>Bacilli</taxon>
        <taxon>Lactobacillales</taxon>
        <taxon>Lactobacillaceae</taxon>
        <taxon>Lacticaseibacillus</taxon>
    </lineage>
</organism>
<dbReference type="RefSeq" id="WP_129301387.1">
    <property type="nucleotide sequence ID" value="NZ_CP107523.1"/>
</dbReference>
<proteinExistence type="predicted"/>
<evidence type="ECO:0000313" key="3">
    <source>
        <dbReference type="Proteomes" id="UP001164790"/>
    </source>
</evidence>
<name>A0ABY6H622_9LACO</name>
<keyword evidence="1" id="KW-0472">Membrane</keyword>
<evidence type="ECO:0000256" key="1">
    <source>
        <dbReference type="SAM" id="Phobius"/>
    </source>
</evidence>
<keyword evidence="1" id="KW-1133">Transmembrane helix</keyword>
<dbReference type="EMBL" id="CP107523">
    <property type="protein sequence ID" value="UYN56811.1"/>
    <property type="molecule type" value="Genomic_DNA"/>
</dbReference>
<reference evidence="2" key="1">
    <citation type="submission" date="2022-10" db="EMBL/GenBank/DDBJ databases">
        <title>Comparative genomic analysis and in-vitro probiotic properties of the potential probiotic L. chiayiensis AACE 3.</title>
        <authorList>
            <person name="Kang X."/>
        </authorList>
    </citation>
    <scope>NUCLEOTIDE SEQUENCE</scope>
    <source>
        <strain evidence="2">AACE 3</strain>
    </source>
</reference>
<protein>
    <submittedName>
        <fullName evidence="2">Uncharacterized protein</fullName>
    </submittedName>
</protein>
<keyword evidence="1" id="KW-0812">Transmembrane</keyword>
<accession>A0ABY6H622</accession>
<gene>
    <name evidence="2" type="ORF">OFW50_01530</name>
</gene>
<evidence type="ECO:0000313" key="2">
    <source>
        <dbReference type="EMBL" id="UYN56811.1"/>
    </source>
</evidence>
<sequence>MPTIPPKIANVMTKKMALYLAGGLAALGFALLRYLVLNKGIYELGRLVYGLEVGSVPVDSEWG</sequence>